<dbReference type="AlphaFoldDB" id="A0A6J1L8J5"/>
<dbReference type="KEGG" id="dhe:111593557"/>
<dbReference type="Proteomes" id="UP000504633">
    <property type="component" value="Unplaced"/>
</dbReference>
<dbReference type="RefSeq" id="XP_023162181.2">
    <property type="nucleotide sequence ID" value="XM_023306413.2"/>
</dbReference>
<reference evidence="2" key="1">
    <citation type="submission" date="2025-08" db="UniProtKB">
        <authorList>
            <consortium name="RefSeq"/>
        </authorList>
    </citation>
    <scope>IDENTIFICATION</scope>
    <source>
        <strain evidence="2">15085-1641.00</strain>
        <tissue evidence="2">Whole body</tissue>
    </source>
</reference>
<dbReference type="OMA" id="SHMELRV"/>
<evidence type="ECO:0000313" key="2">
    <source>
        <dbReference type="RefSeq" id="XP_023162181.2"/>
    </source>
</evidence>
<keyword evidence="1" id="KW-1185">Reference proteome</keyword>
<dbReference type="GeneID" id="111593557"/>
<accession>A0A6J1L8J5</accession>
<gene>
    <name evidence="2" type="primary">LOC111593557</name>
</gene>
<dbReference type="OrthoDB" id="7864265at2759"/>
<evidence type="ECO:0000313" key="1">
    <source>
        <dbReference type="Proteomes" id="UP000504633"/>
    </source>
</evidence>
<proteinExistence type="predicted"/>
<sequence length="60" mass="6871">MPFIIFIVVFLLACAAYVGYVIHKKEINPKEIRLKNLQDAKKLLTLPSTANPQRYLAKRA</sequence>
<protein>
    <submittedName>
        <fullName evidence="2">Uncharacterized protein LOC111593557</fullName>
    </submittedName>
</protein>
<name>A0A6J1L8J5_DROHY</name>
<organism evidence="1 2">
    <name type="scientific">Drosophila hydei</name>
    <name type="common">Fruit fly</name>
    <dbReference type="NCBI Taxonomy" id="7224"/>
    <lineage>
        <taxon>Eukaryota</taxon>
        <taxon>Metazoa</taxon>
        <taxon>Ecdysozoa</taxon>
        <taxon>Arthropoda</taxon>
        <taxon>Hexapoda</taxon>
        <taxon>Insecta</taxon>
        <taxon>Pterygota</taxon>
        <taxon>Neoptera</taxon>
        <taxon>Endopterygota</taxon>
        <taxon>Diptera</taxon>
        <taxon>Brachycera</taxon>
        <taxon>Muscomorpha</taxon>
        <taxon>Ephydroidea</taxon>
        <taxon>Drosophilidae</taxon>
        <taxon>Drosophila</taxon>
    </lineage>
</organism>